<dbReference type="InterPro" id="IPR035965">
    <property type="entry name" value="PAS-like_dom_sf"/>
</dbReference>
<dbReference type="SUPFAM" id="SSF55874">
    <property type="entry name" value="ATPase domain of HSP90 chaperone/DNA topoisomerase II/histidine kinase"/>
    <property type="match status" value="1"/>
</dbReference>
<dbReference type="InterPro" id="IPR011006">
    <property type="entry name" value="CheY-like_superfamily"/>
</dbReference>
<feature type="domain" description="PAS" evidence="6">
    <location>
        <begin position="1344"/>
        <end position="1413"/>
    </location>
</feature>
<dbReference type="Gene3D" id="3.30.450.20">
    <property type="entry name" value="PAS domain"/>
    <property type="match status" value="2"/>
</dbReference>
<dbReference type="SUPFAM" id="SSF47384">
    <property type="entry name" value="Homodimeric domain of signal transducing histidine kinase"/>
    <property type="match status" value="1"/>
</dbReference>
<dbReference type="Gene3D" id="1.10.287.130">
    <property type="match status" value="1"/>
</dbReference>
<feature type="compositionally biased region" description="Low complexity" evidence="3">
    <location>
        <begin position="1792"/>
        <end position="1801"/>
    </location>
</feature>
<dbReference type="Pfam" id="PF08448">
    <property type="entry name" value="PAS_4"/>
    <property type="match status" value="1"/>
</dbReference>
<dbReference type="Gene3D" id="3.40.50.2300">
    <property type="match status" value="1"/>
</dbReference>
<feature type="compositionally biased region" description="Pro residues" evidence="3">
    <location>
        <begin position="483"/>
        <end position="493"/>
    </location>
</feature>
<feature type="modified residue" description="4-aspartylphosphate" evidence="2">
    <location>
        <position position="1890"/>
    </location>
</feature>
<evidence type="ECO:0000259" key="5">
    <source>
        <dbReference type="PROSITE" id="PS50110"/>
    </source>
</evidence>
<dbReference type="PROSITE" id="PS50110">
    <property type="entry name" value="RESPONSE_REGULATORY"/>
    <property type="match status" value="1"/>
</dbReference>
<dbReference type="InterPro" id="IPR005467">
    <property type="entry name" value="His_kinase_dom"/>
</dbReference>
<organism evidence="7 8">
    <name type="scientific">Orbilia oligospora</name>
    <name type="common">Nematode-trapping fungus</name>
    <name type="synonym">Arthrobotrys oligospora</name>
    <dbReference type="NCBI Taxonomy" id="2813651"/>
    <lineage>
        <taxon>Eukaryota</taxon>
        <taxon>Fungi</taxon>
        <taxon>Dikarya</taxon>
        <taxon>Ascomycota</taxon>
        <taxon>Pezizomycotina</taxon>
        <taxon>Orbiliomycetes</taxon>
        <taxon>Orbiliales</taxon>
        <taxon>Orbiliaceae</taxon>
        <taxon>Orbilia</taxon>
    </lineage>
</organism>
<dbReference type="InterPro" id="IPR036097">
    <property type="entry name" value="HisK_dim/P_sf"/>
</dbReference>
<dbReference type="Pfam" id="PF02518">
    <property type="entry name" value="HATPase_c"/>
    <property type="match status" value="1"/>
</dbReference>
<dbReference type="PANTHER" id="PTHR43719">
    <property type="entry name" value="TWO-COMPONENT HISTIDINE KINASE"/>
    <property type="match status" value="1"/>
</dbReference>
<protein>
    <submittedName>
        <fullName evidence="7">Uncharacterized protein</fullName>
    </submittedName>
</protein>
<feature type="domain" description="Response regulatory" evidence="5">
    <location>
        <begin position="1830"/>
        <end position="1961"/>
    </location>
</feature>
<dbReference type="SMART" id="SM00388">
    <property type="entry name" value="HisKA"/>
    <property type="match status" value="1"/>
</dbReference>
<feature type="compositionally biased region" description="Basic residues" evidence="3">
    <location>
        <begin position="167"/>
        <end position="181"/>
    </location>
</feature>
<dbReference type="SUPFAM" id="SSF55781">
    <property type="entry name" value="GAF domain-like"/>
    <property type="match status" value="1"/>
</dbReference>
<comment type="caution">
    <text evidence="7">The sequence shown here is derived from an EMBL/GenBank/DDBJ whole genome shotgun (WGS) entry which is preliminary data.</text>
</comment>
<gene>
    <name evidence="7" type="ORF">TWF191_006621</name>
</gene>
<feature type="region of interest" description="Disordered" evidence="3">
    <location>
        <begin position="380"/>
        <end position="467"/>
    </location>
</feature>
<dbReference type="InterPro" id="IPR036890">
    <property type="entry name" value="HATPase_C_sf"/>
</dbReference>
<feature type="compositionally biased region" description="Low complexity" evidence="3">
    <location>
        <begin position="14"/>
        <end position="25"/>
    </location>
</feature>
<evidence type="ECO:0000256" key="2">
    <source>
        <dbReference type="PROSITE-ProRule" id="PRU00169"/>
    </source>
</evidence>
<evidence type="ECO:0000256" key="1">
    <source>
        <dbReference type="ARBA" id="ARBA00022553"/>
    </source>
</evidence>
<dbReference type="PROSITE" id="PS50112">
    <property type="entry name" value="PAS"/>
    <property type="match status" value="1"/>
</dbReference>
<dbReference type="Proteomes" id="UP000483672">
    <property type="component" value="Unassembled WGS sequence"/>
</dbReference>
<feature type="domain" description="Histidine kinase" evidence="4">
    <location>
        <begin position="1494"/>
        <end position="1766"/>
    </location>
</feature>
<feature type="region of interest" description="Disordered" evidence="3">
    <location>
        <begin position="315"/>
        <end position="366"/>
    </location>
</feature>
<feature type="compositionally biased region" description="Low complexity" evidence="3">
    <location>
        <begin position="104"/>
        <end position="116"/>
    </location>
</feature>
<evidence type="ECO:0000259" key="6">
    <source>
        <dbReference type="PROSITE" id="PS50112"/>
    </source>
</evidence>
<dbReference type="CDD" id="cd17546">
    <property type="entry name" value="REC_hyHK_CKI1_RcsC-like"/>
    <property type="match status" value="1"/>
</dbReference>
<reference evidence="7 8" key="1">
    <citation type="submission" date="2019-06" db="EMBL/GenBank/DDBJ databases">
        <authorList>
            <person name="Palmer J.M."/>
        </authorList>
    </citation>
    <scope>NUCLEOTIDE SEQUENCE [LARGE SCALE GENOMIC DNA]</scope>
    <source>
        <strain evidence="7 8">TWF191</strain>
    </source>
</reference>
<dbReference type="EMBL" id="WIPF01000038">
    <property type="protein sequence ID" value="KAF3222807.1"/>
    <property type="molecule type" value="Genomic_DNA"/>
</dbReference>
<feature type="compositionally biased region" description="Low complexity" evidence="3">
    <location>
        <begin position="505"/>
        <end position="524"/>
    </location>
</feature>
<feature type="compositionally biased region" description="Low complexity" evidence="3">
    <location>
        <begin position="134"/>
        <end position="156"/>
    </location>
</feature>
<feature type="region of interest" description="Disordered" evidence="3">
    <location>
        <begin position="1"/>
        <end position="32"/>
    </location>
</feature>
<feature type="compositionally biased region" description="Low complexity" evidence="3">
    <location>
        <begin position="417"/>
        <end position="439"/>
    </location>
</feature>
<feature type="region of interest" description="Disordered" evidence="3">
    <location>
        <begin position="479"/>
        <end position="549"/>
    </location>
</feature>
<sequence length="1975" mass="217223">MAEPGQGLRNRQLSYSSSSAVSSRKSSNDPTTNIIAHLAGTSNLTSTSTPSEVIPICDDFHDGGDGDGDAAAATTNRTRKLSVVSFTSAEYNKNDDQWEEEAANSHANTNANTSNHYGGIKQGITEEEYDDTSDGLSSGYTSSSSSSSSSLNSSSSVPGCCTDSAGVHRHGRARTRLRRRVNTTSAITNTSTSTRPRPRPTPRTTTSGSTSRNLNANLNANLNSNATANANANANANVADRERLRQRRARDRKLLRDQTTRRRFGLAQQPRRPIPAILHASVDDDGMLLSGPTVVSSCYGGRGVGPVAAIAPSQNLGFPRQHGHSHCPSSAPAPAPASRSPPSLFRASTPVHIPHTKPPTTKTITANSGIHARLLSSSLLNPNRDANNASPNGFHPHSLSNGSSTSTPSSSHHHHSNSCNNIHDYNNNNNINNNSQSHNHSYDHSNYHHHHHHHDHHDHHDHHLHKRRRRLDYDLPEIHFLAPPSPAPNPPSPATHKGHSHSYSHSHSLSATSAAELLSSASLHTPDHSPNLSQHSPVRPAALKGRSYSTPAGGADEFYSPLQSISASPVRPTFFTDALREQWEKQSLNNCQVYDMVLAPSVQTFSIPIKSRSPHNVVPPTAAPPAEVSPQLLKSLAVPIRNSPPSNLRSVHLLEVLSNDPRPTFLLGTGSTTTAKESQLSSTTIHELKLEVVYHNDAFSSILPDAAFSTTSVESGYHSTAFNITDPRYHRWISSSFSNTSTKNGKCRPYVCPDGILWTQNAFTCPDGSRMVLICGVPLPSTTTDRVQISKGEICPSHVWEKSAEVAKITESLRDEDDTITLVSDAQPFVTDPGTPSIGVMGQLNDTCSTPGCISIGRASDGDAECVPRSSYFEAITVPNYYTQVAKEMDSDMVISPSSTPAPESPQAKEFLVHEDGEANKSPTEEMDISDDIVQTNHNLEVSTVYSPHLPSDYGFFDWSRLPPEVVSDPHLELVRAVDWNSTGFGPIEDWPQSLRTMINLVLSSPHPAAMYWGPEFSIVYNEAYIPLIGAKHPSLLGRKYKDGWSEIWEAIEPFFMEAVRTGKPTNKEDDRLFILRNGFREETYFSWSICPIIGEDGTTIGLHNPAFEKTRRVIAERRMLTLREVGERCGSARDVKSFWGHVLAALETNPWDAPFSMLYSCKKTDATDSEVSSSYASSLSNTRVYSLEGTIGVPEGHPAAPAILDLKSNAEGFSIAFREALQIEGNIFLNVESGTLPADLMEGLDIQGFSEDMCTSTVVCPINPSSETPLGFLVLGINPRRPFDEDYRLFIQLLTRQLTTSIASVVLYEEEIRRAQRAVRLAALDRVELSHQLAIKSKEAEHSELKFTRLAEFAPVGVFIADFQGKISYYNDMFSEVSCHPRNLDVSRWLESVHPADAARTEANWNEVIRGKKRKTWEFRWKTPWMLPNHLGEQVDRWTLFSASPELDSDGMLLGVFGSITNISETKFAEDLQKRRVEEVVELKRQQDNFVDMASHEMRNPLSAILQGADAVLGSLERYREIASSQDLLEDIESSIDVAQTISLCALHQKRVVDDILTMSKLDSALLTVTPVDVQPIAVVERAFKMFEQEAISSETKMTFKIDDSYRNLNIDWVKLDPARLLQVLINLLTNALKFLRTEPSKSIIVTMGGSVKRPSSKDKRNSLVYFPSTRKAADLTTGPEWGDGESVFLTFSVFDTGKGLTEAEKKNLFQKFSQATAKTEVSYGGSGLGLFICKELVHLQSGEIGVQSEAGKGCCFSFYVKSRRSSRPEIEIPQAPVLRATGTSKRKESSQSSPAASSPINDSDFNTTRPQLHKPSQSSDGKSSLDYKVLIVEDNLVNQKLLRKALENSGCTTYVANHGVEALEMIKESVYWKGAQEDAQELSLILMDVEMPVMDGLTCSRQIRELQAEGSILGHIPIVAVTANARQAQIDRMFAAGMDDVVSKPYRIKELIPKLHSVVSKYKDRDTIGVDED</sequence>
<dbReference type="InterPro" id="IPR003661">
    <property type="entry name" value="HisK_dim/P_dom"/>
</dbReference>
<feature type="compositionally biased region" description="Low complexity" evidence="3">
    <location>
        <begin position="328"/>
        <end position="365"/>
    </location>
</feature>
<dbReference type="PROSITE" id="PS50109">
    <property type="entry name" value="HIS_KIN"/>
    <property type="match status" value="1"/>
</dbReference>
<dbReference type="SUPFAM" id="SSF52172">
    <property type="entry name" value="CheY-like"/>
    <property type="match status" value="1"/>
</dbReference>
<dbReference type="InterPro" id="IPR000014">
    <property type="entry name" value="PAS"/>
</dbReference>
<dbReference type="InterPro" id="IPR001789">
    <property type="entry name" value="Sig_transdc_resp-reg_receiver"/>
</dbReference>
<dbReference type="PANTHER" id="PTHR43719:SF30">
    <property type="entry name" value="TWO-COMPONENT SYSTEM RESPONSE REGULATOR"/>
    <property type="match status" value="1"/>
</dbReference>
<evidence type="ECO:0000313" key="7">
    <source>
        <dbReference type="EMBL" id="KAF3222807.1"/>
    </source>
</evidence>
<dbReference type="InterPro" id="IPR013656">
    <property type="entry name" value="PAS_4"/>
</dbReference>
<dbReference type="SMART" id="SM00448">
    <property type="entry name" value="REC"/>
    <property type="match status" value="1"/>
</dbReference>
<dbReference type="PRINTS" id="PR00344">
    <property type="entry name" value="BCTRLSENSOR"/>
</dbReference>
<feature type="compositionally biased region" description="Basic residues" evidence="3">
    <location>
        <begin position="447"/>
        <end position="467"/>
    </location>
</feature>
<proteinExistence type="predicted"/>
<dbReference type="SUPFAM" id="SSF55785">
    <property type="entry name" value="PYP-like sensor domain (PAS domain)"/>
    <property type="match status" value="2"/>
</dbReference>
<dbReference type="SMART" id="SM00387">
    <property type="entry name" value="HATPase_c"/>
    <property type="match status" value="1"/>
</dbReference>
<feature type="region of interest" description="Disordered" evidence="3">
    <location>
        <begin position="1772"/>
        <end position="1824"/>
    </location>
</feature>
<dbReference type="Pfam" id="PF00512">
    <property type="entry name" value="HisKA"/>
    <property type="match status" value="1"/>
</dbReference>
<dbReference type="Pfam" id="PF26131">
    <property type="entry name" value="PAS-like"/>
    <property type="match status" value="1"/>
</dbReference>
<dbReference type="Pfam" id="PF00072">
    <property type="entry name" value="Response_reg"/>
    <property type="match status" value="1"/>
</dbReference>
<dbReference type="InterPro" id="IPR004358">
    <property type="entry name" value="Sig_transdc_His_kin-like_C"/>
</dbReference>
<feature type="compositionally biased region" description="Polar residues" evidence="3">
    <location>
        <begin position="1802"/>
        <end position="1824"/>
    </location>
</feature>
<feature type="compositionally biased region" description="Low complexity" evidence="3">
    <location>
        <begin position="202"/>
        <end position="213"/>
    </location>
</feature>
<evidence type="ECO:0000259" key="4">
    <source>
        <dbReference type="PROSITE" id="PS50109"/>
    </source>
</evidence>
<keyword evidence="1 2" id="KW-0597">Phosphoprotein</keyword>
<dbReference type="InterPro" id="IPR050956">
    <property type="entry name" value="2C_system_His_kinase"/>
</dbReference>
<accession>A0A7C8QQ82</accession>
<name>A0A7C8QQ82_ORBOL</name>
<dbReference type="Gene3D" id="3.30.565.10">
    <property type="entry name" value="Histidine kinase-like ATPase, C-terminal domain"/>
    <property type="match status" value="1"/>
</dbReference>
<dbReference type="InterPro" id="IPR003594">
    <property type="entry name" value="HATPase_dom"/>
</dbReference>
<feature type="compositionally biased region" description="Low complexity" evidence="3">
    <location>
        <begin position="182"/>
        <end position="195"/>
    </location>
</feature>
<feature type="region of interest" description="Disordered" evidence="3">
    <location>
        <begin position="96"/>
        <end position="213"/>
    </location>
</feature>
<dbReference type="GO" id="GO:0000155">
    <property type="term" value="F:phosphorelay sensor kinase activity"/>
    <property type="evidence" value="ECO:0007669"/>
    <property type="project" value="InterPro"/>
</dbReference>
<dbReference type="CDD" id="cd00130">
    <property type="entry name" value="PAS"/>
    <property type="match status" value="1"/>
</dbReference>
<evidence type="ECO:0000313" key="8">
    <source>
        <dbReference type="Proteomes" id="UP000483672"/>
    </source>
</evidence>
<feature type="compositionally biased region" description="Low complexity" evidence="3">
    <location>
        <begin position="395"/>
        <end position="410"/>
    </location>
</feature>
<dbReference type="InterPro" id="IPR058846">
    <property type="entry name" value="PAS-like"/>
</dbReference>
<evidence type="ECO:0000256" key="3">
    <source>
        <dbReference type="SAM" id="MobiDB-lite"/>
    </source>
</evidence>
<dbReference type="CDD" id="cd00082">
    <property type="entry name" value="HisKA"/>
    <property type="match status" value="1"/>
</dbReference>